<feature type="region of interest" description="Disordered" evidence="3">
    <location>
        <begin position="709"/>
        <end position="730"/>
    </location>
</feature>
<dbReference type="PROSITE" id="PS50102">
    <property type="entry name" value="RRM"/>
    <property type="match status" value="2"/>
</dbReference>
<accession>A0A8S1DWJ0</accession>
<dbReference type="AlphaFoldDB" id="A0A8S1DWJ0"/>
<evidence type="ECO:0000256" key="3">
    <source>
        <dbReference type="SAM" id="MobiDB-lite"/>
    </source>
</evidence>
<proteinExistence type="predicted"/>
<organism evidence="5 6">
    <name type="scientific">Cloeon dipterum</name>
    <dbReference type="NCBI Taxonomy" id="197152"/>
    <lineage>
        <taxon>Eukaryota</taxon>
        <taxon>Metazoa</taxon>
        <taxon>Ecdysozoa</taxon>
        <taxon>Arthropoda</taxon>
        <taxon>Hexapoda</taxon>
        <taxon>Insecta</taxon>
        <taxon>Pterygota</taxon>
        <taxon>Palaeoptera</taxon>
        <taxon>Ephemeroptera</taxon>
        <taxon>Pisciforma</taxon>
        <taxon>Baetidae</taxon>
        <taxon>Cloeon</taxon>
    </lineage>
</organism>
<keyword evidence="1 2" id="KW-0694">RNA-binding</keyword>
<feature type="region of interest" description="Disordered" evidence="3">
    <location>
        <begin position="506"/>
        <end position="549"/>
    </location>
</feature>
<feature type="domain" description="RRM" evidence="4">
    <location>
        <begin position="436"/>
        <end position="510"/>
    </location>
</feature>
<gene>
    <name evidence="5" type="ORF">CLODIP_2_CD04123</name>
</gene>
<keyword evidence="6" id="KW-1185">Reference proteome</keyword>
<feature type="region of interest" description="Disordered" evidence="3">
    <location>
        <begin position="387"/>
        <end position="433"/>
    </location>
</feature>
<dbReference type="GO" id="GO:0003729">
    <property type="term" value="F:mRNA binding"/>
    <property type="evidence" value="ECO:0007669"/>
    <property type="project" value="TreeGrafter"/>
</dbReference>
<dbReference type="InterPro" id="IPR012677">
    <property type="entry name" value="Nucleotide-bd_a/b_plait_sf"/>
</dbReference>
<feature type="compositionally biased region" description="Basic and acidic residues" evidence="3">
    <location>
        <begin position="506"/>
        <end position="515"/>
    </location>
</feature>
<dbReference type="SMART" id="SM00360">
    <property type="entry name" value="RRM"/>
    <property type="match status" value="2"/>
</dbReference>
<dbReference type="Proteomes" id="UP000494165">
    <property type="component" value="Unassembled WGS sequence"/>
</dbReference>
<dbReference type="CDD" id="cd12386">
    <property type="entry name" value="RRM2_hnRNPM_like"/>
    <property type="match status" value="1"/>
</dbReference>
<feature type="region of interest" description="Disordered" evidence="3">
    <location>
        <begin position="132"/>
        <end position="156"/>
    </location>
</feature>
<feature type="domain" description="RRM" evidence="4">
    <location>
        <begin position="574"/>
        <end position="651"/>
    </location>
</feature>
<evidence type="ECO:0000256" key="1">
    <source>
        <dbReference type="ARBA" id="ARBA00022884"/>
    </source>
</evidence>
<feature type="compositionally biased region" description="Low complexity" evidence="3">
    <location>
        <begin position="1"/>
        <end position="14"/>
    </location>
</feature>
<dbReference type="InterPro" id="IPR035979">
    <property type="entry name" value="RBD_domain_sf"/>
</dbReference>
<feature type="compositionally biased region" description="Basic and acidic residues" evidence="3">
    <location>
        <begin position="15"/>
        <end position="25"/>
    </location>
</feature>
<dbReference type="SUPFAM" id="SSF54928">
    <property type="entry name" value="RNA-binding domain, RBD"/>
    <property type="match status" value="2"/>
</dbReference>
<dbReference type="GO" id="GO:1990904">
    <property type="term" value="C:ribonucleoprotein complex"/>
    <property type="evidence" value="ECO:0007669"/>
    <property type="project" value="TreeGrafter"/>
</dbReference>
<evidence type="ECO:0000256" key="2">
    <source>
        <dbReference type="PROSITE-ProRule" id="PRU00176"/>
    </source>
</evidence>
<protein>
    <recommendedName>
        <fullName evidence="4">RRM domain-containing protein</fullName>
    </recommendedName>
</protein>
<sequence>MSSNSMSIQSSTTSKEYKRNAESRNRVGRSSLDSFDSGNVSHSHTPSSAKKRKLVGSECASGSDVLISGSRARQMRRDFMNFMGGWLEQNDCLPQCATSELLRGLKAIFSPILEEVHFSVRTVTKVSMECVEADDQDSDDEGDSEGEQANDVEPPYVLEDSDLDQESDLNPQADLDCGYTVQEIPCVKSDESTNTPLINNDLLQLAAAGEESKKVLATPGHVDYLPDCRSLAGVSAKERIAMVARIIPMKSKKDFDFFNDALEENKDLCNALVEKYWLIAGDETLAKRVYLYMRIFISKVLATQINWNGTNNNGKFGIGNSRFKDLIFRLVRASSKFAETNDEKIKNSMQVWMQNGTARTRIRASSTFPIFIFFRATRSMPKISAFEPITGNMDNQNGNSNRNRSRSPIRDRPVKRERRRSGSPERGRRRGGIQERRVHISNIPYEFRWQELKDLFRDEVGEVAFVEIFDSPKGTGIIEFNSPDLARKAIEKMHRFEVRGRKLVVKEETGDEPRRARSPRRNMNNEDRGGGSGGGSRWNSNNEQRSGSPEGWGFTYGLSPAFLESLDIKGPLVNRVFVANLDYKVDDKKLEEVFSLAGKVIRAEINKDRDGKSRGHGVVVFDHPVESVQAISMLHQQMLFDRSLIVRMDRVNDKPENNMPRLPDGLKGIGMGLGENGRALTDVSRSIPMHIQNAQIQNMNMANPVNQMGGTAMGPGPNMGKLQAGNENVF</sequence>
<dbReference type="InterPro" id="IPR000504">
    <property type="entry name" value="RRM_dom"/>
</dbReference>
<evidence type="ECO:0000313" key="5">
    <source>
        <dbReference type="EMBL" id="CAB3382472.1"/>
    </source>
</evidence>
<reference evidence="5 6" key="1">
    <citation type="submission" date="2020-04" db="EMBL/GenBank/DDBJ databases">
        <authorList>
            <person name="Alioto T."/>
            <person name="Alioto T."/>
            <person name="Gomez Garrido J."/>
        </authorList>
    </citation>
    <scope>NUCLEOTIDE SEQUENCE [LARGE SCALE GENOMIC DNA]</scope>
</reference>
<feature type="compositionally biased region" description="Basic and acidic residues" evidence="3">
    <location>
        <begin position="408"/>
        <end position="433"/>
    </location>
</feature>
<feature type="compositionally biased region" description="Polar residues" evidence="3">
    <location>
        <begin position="537"/>
        <end position="547"/>
    </location>
</feature>
<feature type="compositionally biased region" description="Acidic residues" evidence="3">
    <location>
        <begin position="132"/>
        <end position="150"/>
    </location>
</feature>
<evidence type="ECO:0000259" key="4">
    <source>
        <dbReference type="PROSITE" id="PS50102"/>
    </source>
</evidence>
<evidence type="ECO:0000313" key="6">
    <source>
        <dbReference type="Proteomes" id="UP000494165"/>
    </source>
</evidence>
<comment type="caution">
    <text evidence="5">The sequence shown here is derived from an EMBL/GenBank/DDBJ whole genome shotgun (WGS) entry which is preliminary data.</text>
</comment>
<feature type="compositionally biased region" description="Polar residues" evidence="3">
    <location>
        <begin position="31"/>
        <end position="48"/>
    </location>
</feature>
<dbReference type="GO" id="GO:0005737">
    <property type="term" value="C:cytoplasm"/>
    <property type="evidence" value="ECO:0007669"/>
    <property type="project" value="TreeGrafter"/>
</dbReference>
<dbReference type="Pfam" id="PF00076">
    <property type="entry name" value="RRM_1"/>
    <property type="match status" value="2"/>
</dbReference>
<dbReference type="EMBL" id="CADEPI010000272">
    <property type="protein sequence ID" value="CAB3382472.1"/>
    <property type="molecule type" value="Genomic_DNA"/>
</dbReference>
<feature type="region of interest" description="Disordered" evidence="3">
    <location>
        <begin position="1"/>
        <end position="56"/>
    </location>
</feature>
<dbReference type="InterPro" id="IPR050374">
    <property type="entry name" value="RRT5_SRSF_SR"/>
</dbReference>
<dbReference type="GO" id="GO:0005634">
    <property type="term" value="C:nucleus"/>
    <property type="evidence" value="ECO:0007669"/>
    <property type="project" value="TreeGrafter"/>
</dbReference>
<dbReference type="Gene3D" id="3.30.70.330">
    <property type="match status" value="2"/>
</dbReference>
<name>A0A8S1DWJ0_9INSE</name>
<dbReference type="PANTHER" id="PTHR23003">
    <property type="entry name" value="RNA RECOGNITION MOTIF RRM DOMAIN CONTAINING PROTEIN"/>
    <property type="match status" value="1"/>
</dbReference>
<dbReference type="PANTHER" id="PTHR23003:SF3">
    <property type="entry name" value="FI21236P1-RELATED"/>
    <property type="match status" value="1"/>
</dbReference>
<dbReference type="OrthoDB" id="610462at2759"/>